<dbReference type="RefSeq" id="XP_037151862.1">
    <property type="nucleotide sequence ID" value="XM_037292443.1"/>
</dbReference>
<gene>
    <name evidence="5" type="ORF">HO133_001513</name>
</gene>
<feature type="repeat" description="ANK" evidence="3">
    <location>
        <begin position="233"/>
        <end position="265"/>
    </location>
</feature>
<dbReference type="GeneID" id="59329929"/>
<protein>
    <submittedName>
        <fullName evidence="5">Uncharacterized protein</fullName>
    </submittedName>
</protein>
<feature type="repeat" description="ANK" evidence="3">
    <location>
        <begin position="340"/>
        <end position="372"/>
    </location>
</feature>
<proteinExistence type="predicted"/>
<comment type="caution">
    <text evidence="5">The sequence shown here is derived from an EMBL/GenBank/DDBJ whole genome shotgun (WGS) entry which is preliminary data.</text>
</comment>
<dbReference type="SUPFAM" id="SSF48403">
    <property type="entry name" value="Ankyrin repeat"/>
    <property type="match status" value="1"/>
</dbReference>
<feature type="region of interest" description="Disordered" evidence="4">
    <location>
        <begin position="157"/>
        <end position="178"/>
    </location>
</feature>
<feature type="repeat" description="ANK" evidence="3">
    <location>
        <begin position="306"/>
        <end position="339"/>
    </location>
</feature>
<dbReference type="PANTHER" id="PTHR24198">
    <property type="entry name" value="ANKYRIN REPEAT AND PROTEIN KINASE DOMAIN-CONTAINING PROTEIN"/>
    <property type="match status" value="1"/>
</dbReference>
<evidence type="ECO:0000256" key="2">
    <source>
        <dbReference type="ARBA" id="ARBA00023043"/>
    </source>
</evidence>
<dbReference type="EMBL" id="JACCJB010000012">
    <property type="protein sequence ID" value="KAF6222427.1"/>
    <property type="molecule type" value="Genomic_DNA"/>
</dbReference>
<name>A0A8H6FBL6_9LECA</name>
<evidence type="ECO:0000313" key="5">
    <source>
        <dbReference type="EMBL" id="KAF6222427.1"/>
    </source>
</evidence>
<dbReference type="Gene3D" id="1.25.40.20">
    <property type="entry name" value="Ankyrin repeat-containing domain"/>
    <property type="match status" value="1"/>
</dbReference>
<reference evidence="5 6" key="1">
    <citation type="journal article" date="2020" name="Genomics">
        <title>Complete, high-quality genomes from long-read metagenomic sequencing of two wolf lichen thalli reveals enigmatic genome architecture.</title>
        <authorList>
            <person name="McKenzie S.K."/>
            <person name="Walston R.F."/>
            <person name="Allen J.L."/>
        </authorList>
    </citation>
    <scope>NUCLEOTIDE SEQUENCE [LARGE SCALE GENOMIC DNA]</scope>
    <source>
        <strain evidence="5">WasteWater1</strain>
    </source>
</reference>
<dbReference type="Pfam" id="PF00023">
    <property type="entry name" value="Ank"/>
    <property type="match status" value="1"/>
</dbReference>
<dbReference type="InterPro" id="IPR002110">
    <property type="entry name" value="Ankyrin_rpt"/>
</dbReference>
<keyword evidence="2 3" id="KW-0040">ANK repeat</keyword>
<organism evidence="5 6">
    <name type="scientific">Letharia lupina</name>
    <dbReference type="NCBI Taxonomy" id="560253"/>
    <lineage>
        <taxon>Eukaryota</taxon>
        <taxon>Fungi</taxon>
        <taxon>Dikarya</taxon>
        <taxon>Ascomycota</taxon>
        <taxon>Pezizomycotina</taxon>
        <taxon>Lecanoromycetes</taxon>
        <taxon>OSLEUM clade</taxon>
        <taxon>Lecanoromycetidae</taxon>
        <taxon>Lecanorales</taxon>
        <taxon>Lecanorineae</taxon>
        <taxon>Parmeliaceae</taxon>
        <taxon>Letharia</taxon>
    </lineage>
</organism>
<accession>A0A8H6FBL6</accession>
<keyword evidence="1" id="KW-0677">Repeat</keyword>
<dbReference type="Proteomes" id="UP000593566">
    <property type="component" value="Unassembled WGS sequence"/>
</dbReference>
<dbReference type="SMART" id="SM00248">
    <property type="entry name" value="ANK"/>
    <property type="match status" value="4"/>
</dbReference>
<keyword evidence="6" id="KW-1185">Reference proteome</keyword>
<dbReference type="InterPro" id="IPR036770">
    <property type="entry name" value="Ankyrin_rpt-contain_sf"/>
</dbReference>
<evidence type="ECO:0000256" key="4">
    <source>
        <dbReference type="SAM" id="MobiDB-lite"/>
    </source>
</evidence>
<dbReference type="AlphaFoldDB" id="A0A8H6FBL6"/>
<dbReference type="PANTHER" id="PTHR24198:SF194">
    <property type="entry name" value="INVERSIN-A"/>
    <property type="match status" value="1"/>
</dbReference>
<evidence type="ECO:0000313" key="6">
    <source>
        <dbReference type="Proteomes" id="UP000593566"/>
    </source>
</evidence>
<dbReference type="PROSITE" id="PS50297">
    <property type="entry name" value="ANK_REP_REGION"/>
    <property type="match status" value="3"/>
</dbReference>
<sequence length="396" mass="43330">MSDINPSVEIYRSCLPVLSIVFLGAPHKGLHTTALETLVKSRPTEDMIQGLKAESPTLTDLNDKVRYVAREINILTCYELYPTKTAVQLSWPREESISCHVDHSQIAKLERGESSVYPSVSCAIESAIEEQTIFGLSRFQVSDAIASEDSGTIHYNDLKPGPSRSSGHAGNITIDKGRDYQPPLRLNLQIFYRQNSSAPPSGRKAQELLARGCSLHSVDSRGSGIPPEAYPKKGKDPYLLAAYLRQGKVLKLLLEHGADSSRAESDGVTALHAFIFGVFKTETPPTESIVALLLQHRTPLEQVYWMGWTPLMYSVDLGFLLVLTKTLLDHGANVNIFNQSGAIILHYAARGENPDIVALLLHKGADVDRTSPDGQTALHWACSGSASSSAQIVRML</sequence>
<dbReference type="Pfam" id="PF12796">
    <property type="entry name" value="Ank_2"/>
    <property type="match status" value="1"/>
</dbReference>
<evidence type="ECO:0000256" key="3">
    <source>
        <dbReference type="PROSITE-ProRule" id="PRU00023"/>
    </source>
</evidence>
<dbReference type="PROSITE" id="PS50088">
    <property type="entry name" value="ANK_REPEAT"/>
    <property type="match status" value="3"/>
</dbReference>
<evidence type="ECO:0000256" key="1">
    <source>
        <dbReference type="ARBA" id="ARBA00022737"/>
    </source>
</evidence>